<dbReference type="PANTHER" id="PTHR42885">
    <property type="entry name" value="HISTIDINOL-PHOSPHATE AMINOTRANSFERASE-RELATED"/>
    <property type="match status" value="1"/>
</dbReference>
<keyword evidence="2" id="KW-0663">Pyridoxal phosphate</keyword>
<dbReference type="Gene3D" id="3.90.1150.10">
    <property type="entry name" value="Aspartate Aminotransferase, domain 1"/>
    <property type="match status" value="1"/>
</dbReference>
<name>A0ABU1GXL7_9GAMM</name>
<dbReference type="InterPro" id="IPR004839">
    <property type="entry name" value="Aminotransferase_I/II_large"/>
</dbReference>
<dbReference type="SUPFAM" id="SSF53383">
    <property type="entry name" value="PLP-dependent transferases"/>
    <property type="match status" value="1"/>
</dbReference>
<protein>
    <submittedName>
        <fullName evidence="4">Aminotransferase class I/II-fold pyridoxal phosphate-dependent enzyme</fullName>
    </submittedName>
</protein>
<comment type="caution">
    <text evidence="4">The sequence shown here is derived from an EMBL/GenBank/DDBJ whole genome shotgun (WGS) entry which is preliminary data.</text>
</comment>
<dbReference type="Proteomes" id="UP001269375">
    <property type="component" value="Unassembled WGS sequence"/>
</dbReference>
<gene>
    <name evidence="4" type="ORF">QC825_11940</name>
</gene>
<evidence type="ECO:0000313" key="4">
    <source>
        <dbReference type="EMBL" id="MDR5896786.1"/>
    </source>
</evidence>
<evidence type="ECO:0000313" key="5">
    <source>
        <dbReference type="Proteomes" id="UP001269375"/>
    </source>
</evidence>
<dbReference type="GO" id="GO:0008483">
    <property type="term" value="F:transaminase activity"/>
    <property type="evidence" value="ECO:0007669"/>
    <property type="project" value="UniProtKB-KW"/>
</dbReference>
<keyword evidence="4" id="KW-0808">Transferase</keyword>
<sequence>MSAPVVHGGNLDQAIARFGGARTQWLDLSTGINPSPYPITPLTAACLAALPESPERLERCASAHYGVDSTACLAVPGSQWAIEALASRFRGVRVLAPFPGYQEHEAAFLKQGTTVERYDGWLSDQALFEAFDRSSASLLVIISPNNPTGRTYARATLIRLGELARSRGGAVIVDQAFIDPQEDEAYLAPHHLGVITLRSFGKFFGLAGVRLGFVLGTDESLSSLRARRGPWAVSTAAIEAGTQALGDTRWVSVMRQTLARWQREQDQLWQGRLGQDAQAMYSTPLFTTYDMTATQAKAWQVRLAGQHLWTRLWPVDESRALLRIGRAHEDALGLLGSRLAKA</sequence>
<organism evidence="4 5">
    <name type="scientific">Larsenimonas suaedae</name>
    <dbReference type="NCBI Taxonomy" id="1851019"/>
    <lineage>
        <taxon>Bacteria</taxon>
        <taxon>Pseudomonadati</taxon>
        <taxon>Pseudomonadota</taxon>
        <taxon>Gammaproteobacteria</taxon>
        <taxon>Oceanospirillales</taxon>
        <taxon>Halomonadaceae</taxon>
        <taxon>Larsenimonas</taxon>
    </lineage>
</organism>
<evidence type="ECO:0000256" key="1">
    <source>
        <dbReference type="ARBA" id="ARBA00001933"/>
    </source>
</evidence>
<dbReference type="PANTHER" id="PTHR42885:SF1">
    <property type="entry name" value="THREONINE-PHOSPHATE DECARBOXYLASE"/>
    <property type="match status" value="1"/>
</dbReference>
<reference evidence="4 5" key="1">
    <citation type="submission" date="2023-04" db="EMBL/GenBank/DDBJ databases">
        <title>A long-awaited taxogenomic arrangement of the family Halomonadaceae.</title>
        <authorList>
            <person name="De La Haba R."/>
            <person name="Chuvochina M."/>
            <person name="Wittouck S."/>
            <person name="Arahal D.R."/>
            <person name="Sanchez-Porro C."/>
            <person name="Hugenholtz P."/>
            <person name="Ventosa A."/>
        </authorList>
    </citation>
    <scope>NUCLEOTIDE SEQUENCE [LARGE SCALE GENOMIC DNA]</scope>
    <source>
        <strain evidence="4 5">DSM 22428</strain>
    </source>
</reference>
<dbReference type="Pfam" id="PF00155">
    <property type="entry name" value="Aminotran_1_2"/>
    <property type="match status" value="1"/>
</dbReference>
<dbReference type="InterPro" id="IPR015421">
    <property type="entry name" value="PyrdxlP-dep_Trfase_major"/>
</dbReference>
<dbReference type="Gene3D" id="3.40.640.10">
    <property type="entry name" value="Type I PLP-dependent aspartate aminotransferase-like (Major domain)"/>
    <property type="match status" value="1"/>
</dbReference>
<evidence type="ECO:0000259" key="3">
    <source>
        <dbReference type="Pfam" id="PF00155"/>
    </source>
</evidence>
<accession>A0ABU1GXL7</accession>
<feature type="domain" description="Aminotransferase class I/classII large" evidence="3">
    <location>
        <begin position="70"/>
        <end position="308"/>
    </location>
</feature>
<comment type="cofactor">
    <cofactor evidence="1">
        <name>pyridoxal 5'-phosphate</name>
        <dbReference type="ChEBI" id="CHEBI:597326"/>
    </cofactor>
</comment>
<dbReference type="CDD" id="cd00609">
    <property type="entry name" value="AAT_like"/>
    <property type="match status" value="1"/>
</dbReference>
<keyword evidence="5" id="KW-1185">Reference proteome</keyword>
<proteinExistence type="predicted"/>
<evidence type="ECO:0000256" key="2">
    <source>
        <dbReference type="ARBA" id="ARBA00022898"/>
    </source>
</evidence>
<dbReference type="RefSeq" id="WP_251590276.1">
    <property type="nucleotide sequence ID" value="NZ_JAMLJI010000001.1"/>
</dbReference>
<dbReference type="EMBL" id="JARWAO010000006">
    <property type="protein sequence ID" value="MDR5896786.1"/>
    <property type="molecule type" value="Genomic_DNA"/>
</dbReference>
<dbReference type="InterPro" id="IPR015424">
    <property type="entry name" value="PyrdxlP-dep_Trfase"/>
</dbReference>
<dbReference type="InterPro" id="IPR015422">
    <property type="entry name" value="PyrdxlP-dep_Trfase_small"/>
</dbReference>
<keyword evidence="4" id="KW-0032">Aminotransferase</keyword>